<organism evidence="2 3">
    <name type="scientific">Meridianimarinicoccus marinus</name>
    <dbReference type="NCBI Taxonomy" id="3231483"/>
    <lineage>
        <taxon>Bacteria</taxon>
        <taxon>Pseudomonadati</taxon>
        <taxon>Pseudomonadota</taxon>
        <taxon>Alphaproteobacteria</taxon>
        <taxon>Rhodobacterales</taxon>
        <taxon>Paracoccaceae</taxon>
        <taxon>Meridianimarinicoccus</taxon>
    </lineage>
</organism>
<feature type="transmembrane region" description="Helical" evidence="1">
    <location>
        <begin position="378"/>
        <end position="396"/>
    </location>
</feature>
<accession>A0ABV3L6M6</accession>
<feature type="transmembrane region" description="Helical" evidence="1">
    <location>
        <begin position="190"/>
        <end position="211"/>
    </location>
</feature>
<dbReference type="EMBL" id="JBFBVU010000011">
    <property type="protein sequence ID" value="MEV8467214.1"/>
    <property type="molecule type" value="Genomic_DNA"/>
</dbReference>
<keyword evidence="1" id="KW-0472">Membrane</keyword>
<evidence type="ECO:0000313" key="3">
    <source>
        <dbReference type="Proteomes" id="UP001553161"/>
    </source>
</evidence>
<keyword evidence="1" id="KW-1133">Transmembrane helix</keyword>
<dbReference type="PANTHER" id="PTHR34219:SF8">
    <property type="entry name" value="PEPSY DOMAIN-CONTAINING PROTEIN"/>
    <property type="match status" value="1"/>
</dbReference>
<feature type="transmembrane region" description="Helical" evidence="1">
    <location>
        <begin position="143"/>
        <end position="163"/>
    </location>
</feature>
<dbReference type="InterPro" id="IPR005625">
    <property type="entry name" value="PepSY-ass_TM"/>
</dbReference>
<sequence>MLSRTFRTTVFKLHAWIGLNLSILMFLVLLSGSLLLYGVEIEAVLLPQMQADSTAPQTPASVGQIFASVRDAYPDVQINSITPRGGGFLADTTFAVTRWGQQINVWTDPITAEVIGTTKVNGLRSFLHAFHVSFLMKMKLGDLAVLSFSIILFGMVVTGLITYRRFWKGFFRAPAGEVGSRGWWGGVHRLIALWTAPFLIVATVSASYFLLGHFGIRPAALNPAPTMERETVLPPGLDGEMLDQVAAVASEAVGGMDITRLRMPGTKKQRFEIEGVTRHAAFEGGTALVLIDPSNLKVLGAYPASEATPGRKLARILQSLHYGTWAEGISRPLWLVFGLASSALALSGVLVFSARVAPRPQEAPKGPALRRAWRGMRPLKWLILVGLIGTVGLYTYRFTEVFAPDWTRVYSRVPKSDGELRISGPPQAGEPLSLRLRLNGKTAPAAQVTFDGKPVDSTLRPNDKGALLLATVTATEGRNRVSVILPDRPDAPLVWVIGRPID</sequence>
<gene>
    <name evidence="2" type="ORF">AB0T83_10530</name>
</gene>
<comment type="caution">
    <text evidence="2">The sequence shown here is derived from an EMBL/GenBank/DDBJ whole genome shotgun (WGS) entry which is preliminary data.</text>
</comment>
<reference evidence="2 3" key="1">
    <citation type="submission" date="2024-07" db="EMBL/GenBank/DDBJ databases">
        <authorList>
            <person name="Kang M."/>
        </authorList>
    </citation>
    <scope>NUCLEOTIDE SEQUENCE [LARGE SCALE GENOMIC DNA]</scope>
    <source>
        <strain evidence="2 3">DFM31</strain>
    </source>
</reference>
<feature type="transmembrane region" description="Helical" evidence="1">
    <location>
        <begin position="21"/>
        <end position="39"/>
    </location>
</feature>
<proteinExistence type="predicted"/>
<name>A0ABV3L6M6_9RHOB</name>
<dbReference type="Proteomes" id="UP001553161">
    <property type="component" value="Unassembled WGS sequence"/>
</dbReference>
<evidence type="ECO:0000256" key="1">
    <source>
        <dbReference type="SAM" id="Phobius"/>
    </source>
</evidence>
<dbReference type="PANTHER" id="PTHR34219">
    <property type="entry name" value="IRON-REGULATED INNER MEMBRANE PROTEIN-RELATED"/>
    <property type="match status" value="1"/>
</dbReference>
<keyword evidence="1" id="KW-0812">Transmembrane</keyword>
<feature type="transmembrane region" description="Helical" evidence="1">
    <location>
        <begin position="333"/>
        <end position="357"/>
    </location>
</feature>
<keyword evidence="3" id="KW-1185">Reference proteome</keyword>
<dbReference type="Pfam" id="PF03929">
    <property type="entry name" value="PepSY_TM"/>
    <property type="match status" value="1"/>
</dbReference>
<evidence type="ECO:0000313" key="2">
    <source>
        <dbReference type="EMBL" id="MEV8467214.1"/>
    </source>
</evidence>
<protein>
    <submittedName>
        <fullName evidence="2">PepSY-associated TM helix domain-containing protein</fullName>
    </submittedName>
</protein>
<dbReference type="RefSeq" id="WP_366192991.1">
    <property type="nucleotide sequence ID" value="NZ_JBFBVU010000011.1"/>
</dbReference>